<dbReference type="AlphaFoldDB" id="A0A369QAW3"/>
<evidence type="ECO:0000313" key="1">
    <source>
        <dbReference type="EMBL" id="RDC59408.1"/>
    </source>
</evidence>
<proteinExistence type="predicted"/>
<dbReference type="Proteomes" id="UP000253727">
    <property type="component" value="Unassembled WGS sequence"/>
</dbReference>
<reference evidence="1 2" key="1">
    <citation type="submission" date="2018-04" db="EMBL/GenBank/DDBJ databases">
        <title>Altererythrobacter sp. HME9302 genome sequencing and assembly.</title>
        <authorList>
            <person name="Kang H."/>
            <person name="Kim H."/>
            <person name="Joh K."/>
        </authorList>
    </citation>
    <scope>NUCLEOTIDE SEQUENCE [LARGE SCALE GENOMIC DNA]</scope>
    <source>
        <strain evidence="1 2">HME9302</strain>
    </source>
</reference>
<evidence type="ECO:0000313" key="2">
    <source>
        <dbReference type="Proteomes" id="UP000253727"/>
    </source>
</evidence>
<name>A0A369QAW3_9SPHN</name>
<gene>
    <name evidence="1" type="ORF">HME9302_00596</name>
</gene>
<sequence length="278" mass="32518">MMSSPATRPDRIHIPLSQKAVRGLELDQELRDSSIAPDRSLLVSEMEGTLRCDERVVSMGEMIVEHNGGSLRTFSGNRAHENGWWPSFKQRRLQHWEGETQRQALMALECDFSVEWAQSEPCLVRFPIGDEWFEWYADIQVSRFNAPDELWEIKKDERQLEDPRYRLKLAGVREICRRIGWRFRLVMADEIAINRHHCDNVELFASRRFVSIGPEHMRRFEDFALRNGTQTTYGELANIIEPNCPARGAAIIQGLTVRRRVEIDLREFLTNRTPLKMH</sequence>
<protein>
    <recommendedName>
        <fullName evidence="3">TnsA endonuclease N-terminal domain-containing protein</fullName>
    </recommendedName>
</protein>
<evidence type="ECO:0008006" key="3">
    <source>
        <dbReference type="Google" id="ProtNLM"/>
    </source>
</evidence>
<accession>A0A369QAW3</accession>
<dbReference type="EMBL" id="QBKA01000002">
    <property type="protein sequence ID" value="RDC59408.1"/>
    <property type="molecule type" value="Genomic_DNA"/>
</dbReference>
<comment type="caution">
    <text evidence="1">The sequence shown here is derived from an EMBL/GenBank/DDBJ whole genome shotgun (WGS) entry which is preliminary data.</text>
</comment>
<organism evidence="1 2">
    <name type="scientific">Alteripontixanthobacter maritimus</name>
    <dbReference type="NCBI Taxonomy" id="2161824"/>
    <lineage>
        <taxon>Bacteria</taxon>
        <taxon>Pseudomonadati</taxon>
        <taxon>Pseudomonadota</taxon>
        <taxon>Alphaproteobacteria</taxon>
        <taxon>Sphingomonadales</taxon>
        <taxon>Erythrobacteraceae</taxon>
        <taxon>Alteripontixanthobacter</taxon>
    </lineage>
</organism>
<keyword evidence="2" id="KW-1185">Reference proteome</keyword>